<evidence type="ECO:0000313" key="1">
    <source>
        <dbReference type="EMBL" id="CAG6742700.1"/>
    </source>
</evidence>
<accession>A0A8D8Z875</accession>
<proteinExistence type="predicted"/>
<name>A0A8D8Z875_9HEMI</name>
<sequence>MLANVCKHCSRTMLAWCKLGLTHVFKSYTTYTNLSLRITLYRIFYSQEGGTQGEVLCPGQIIRNDYYRMRLLLYDNIGELLSYDNMVIVSNNEPSYWKWNVVC</sequence>
<dbReference type="EMBL" id="HBUF01438535">
    <property type="protein sequence ID" value="CAG6742700.1"/>
    <property type="molecule type" value="Transcribed_RNA"/>
</dbReference>
<organism evidence="1">
    <name type="scientific">Cacopsylla melanoneura</name>
    <dbReference type="NCBI Taxonomy" id="428564"/>
    <lineage>
        <taxon>Eukaryota</taxon>
        <taxon>Metazoa</taxon>
        <taxon>Ecdysozoa</taxon>
        <taxon>Arthropoda</taxon>
        <taxon>Hexapoda</taxon>
        <taxon>Insecta</taxon>
        <taxon>Pterygota</taxon>
        <taxon>Neoptera</taxon>
        <taxon>Paraneoptera</taxon>
        <taxon>Hemiptera</taxon>
        <taxon>Sternorrhyncha</taxon>
        <taxon>Psylloidea</taxon>
        <taxon>Psyllidae</taxon>
        <taxon>Psyllinae</taxon>
        <taxon>Cacopsylla</taxon>
    </lineage>
</organism>
<reference evidence="1" key="1">
    <citation type="submission" date="2021-05" db="EMBL/GenBank/DDBJ databases">
        <authorList>
            <person name="Alioto T."/>
            <person name="Alioto T."/>
            <person name="Gomez Garrido J."/>
        </authorList>
    </citation>
    <scope>NUCLEOTIDE SEQUENCE</scope>
</reference>
<dbReference type="AlphaFoldDB" id="A0A8D8Z875"/>
<protein>
    <submittedName>
        <fullName evidence="1">Uncharacterized protein</fullName>
    </submittedName>
</protein>